<keyword evidence="1" id="KW-0732">Signal</keyword>
<feature type="chain" id="PRO_5022760494" evidence="1">
    <location>
        <begin position="28"/>
        <end position="425"/>
    </location>
</feature>
<dbReference type="RefSeq" id="WP_147851877.1">
    <property type="nucleotide sequence ID" value="NZ_VDUZ01000066.1"/>
</dbReference>
<comment type="caution">
    <text evidence="2">The sequence shown here is derived from an EMBL/GenBank/DDBJ whole genome shotgun (WGS) entry which is preliminary data.</text>
</comment>
<evidence type="ECO:0000313" key="3">
    <source>
        <dbReference type="Proteomes" id="UP000321638"/>
    </source>
</evidence>
<organism evidence="2 3">
    <name type="scientific">Vineibacter terrae</name>
    <dbReference type="NCBI Taxonomy" id="2586908"/>
    <lineage>
        <taxon>Bacteria</taxon>
        <taxon>Pseudomonadati</taxon>
        <taxon>Pseudomonadota</taxon>
        <taxon>Alphaproteobacteria</taxon>
        <taxon>Hyphomicrobiales</taxon>
        <taxon>Vineibacter</taxon>
    </lineage>
</organism>
<sequence length="425" mass="48820">MGKHFGWLALLAGFALAAATLPAPARAAPDLPPGVRLVDGYIPRFDQKKRMDARYGYQLDELRKQILKRGEAGEYLPCSSQILDEADWLIGSTKDEARIERRLKDLRESLAQPAQQQHAAGEQSPQDGSWGGCYEAWFLRMWASADPLKELVAQGRKPAHPLGFMKEVDSPQKIVERFRRLTTSRVLEDGIDNRKELNLTVTGLGQLLFLPSLAGLFPPDWPRGPVAAALIEYMDREWQDPKTGYWGAWYQVGDQLIKTEDLSMTFHIASYRDGKIERLPELIRTTFRTRERAYPYGWQDRGSQNCHHAYDVVRLVRFGWPHMSELQKAFARAQIAIILARTVRLSINTVGEVDTRPYNRVAEAYYFCTSLLDDIGYFRRSRNFWSNLEFDNADELREKMLDQIKGLPNDDPMIEAARRKLEQRD</sequence>
<keyword evidence="3" id="KW-1185">Reference proteome</keyword>
<name>A0A5C8P8G9_9HYPH</name>
<accession>A0A5C8P8G9</accession>
<evidence type="ECO:0000256" key="1">
    <source>
        <dbReference type="SAM" id="SignalP"/>
    </source>
</evidence>
<evidence type="ECO:0000313" key="2">
    <source>
        <dbReference type="EMBL" id="TXL70046.1"/>
    </source>
</evidence>
<protein>
    <submittedName>
        <fullName evidence="2">Uncharacterized protein</fullName>
    </submittedName>
</protein>
<dbReference type="EMBL" id="VDUZ01000066">
    <property type="protein sequence ID" value="TXL70046.1"/>
    <property type="molecule type" value="Genomic_DNA"/>
</dbReference>
<feature type="signal peptide" evidence="1">
    <location>
        <begin position="1"/>
        <end position="27"/>
    </location>
</feature>
<proteinExistence type="predicted"/>
<dbReference type="AlphaFoldDB" id="A0A5C8P8G9"/>
<dbReference type="OrthoDB" id="8453416at2"/>
<gene>
    <name evidence="2" type="ORF">FHP25_36130</name>
</gene>
<reference evidence="2 3" key="1">
    <citation type="submission" date="2019-06" db="EMBL/GenBank/DDBJ databases">
        <title>New taxonomy in bacterial strain CC-CFT640, isolated from vineyard.</title>
        <authorList>
            <person name="Lin S.-Y."/>
            <person name="Tsai C.-F."/>
            <person name="Young C.-C."/>
        </authorList>
    </citation>
    <scope>NUCLEOTIDE SEQUENCE [LARGE SCALE GENOMIC DNA]</scope>
    <source>
        <strain evidence="2 3">CC-CFT640</strain>
    </source>
</reference>
<dbReference type="Proteomes" id="UP000321638">
    <property type="component" value="Unassembled WGS sequence"/>
</dbReference>